<reference evidence="1 2" key="1">
    <citation type="submission" date="2023-10" db="EMBL/GenBank/DDBJ databases">
        <title>Hymenobacter endophyticus sp. nov., an isolate from the leaf tissues of wheat.</title>
        <authorList>
            <person name="Dai Y."/>
        </authorList>
    </citation>
    <scope>NUCLEOTIDE SEQUENCE [LARGE SCALE GENOMIC DNA]</scope>
    <source>
        <strain evidence="1 2">ZK17L-C2</strain>
    </source>
</reference>
<dbReference type="Proteomes" id="UP001250698">
    <property type="component" value="Unassembled WGS sequence"/>
</dbReference>
<evidence type="ECO:0000313" key="1">
    <source>
        <dbReference type="EMBL" id="MDU0370996.1"/>
    </source>
</evidence>
<organism evidence="1 2">
    <name type="scientific">Hymenobacter endophyticus</name>
    <dbReference type="NCBI Taxonomy" id="3076335"/>
    <lineage>
        <taxon>Bacteria</taxon>
        <taxon>Pseudomonadati</taxon>
        <taxon>Bacteroidota</taxon>
        <taxon>Cytophagia</taxon>
        <taxon>Cytophagales</taxon>
        <taxon>Hymenobacteraceae</taxon>
        <taxon>Hymenobacter</taxon>
    </lineage>
</organism>
<protein>
    <submittedName>
        <fullName evidence="1">Uncharacterized protein</fullName>
    </submittedName>
</protein>
<dbReference type="EMBL" id="JAWDJT010000006">
    <property type="protein sequence ID" value="MDU0370996.1"/>
    <property type="molecule type" value="Genomic_DNA"/>
</dbReference>
<evidence type="ECO:0000313" key="2">
    <source>
        <dbReference type="Proteomes" id="UP001250698"/>
    </source>
</evidence>
<sequence>MSGSAKLAFGYRPGRFGYRIRQLAVVPPVAVAYSIDSQLSVIGKTAA</sequence>
<proteinExistence type="predicted"/>
<name>A0ABU3THZ0_9BACT</name>
<dbReference type="RefSeq" id="WP_315998465.1">
    <property type="nucleotide sequence ID" value="NZ_JAWDJT010000006.1"/>
</dbReference>
<comment type="caution">
    <text evidence="1">The sequence shown here is derived from an EMBL/GenBank/DDBJ whole genome shotgun (WGS) entry which is preliminary data.</text>
</comment>
<keyword evidence="2" id="KW-1185">Reference proteome</keyword>
<gene>
    <name evidence="1" type="ORF">ROI90_11370</name>
</gene>
<accession>A0ABU3THZ0</accession>